<name>A0ABY4KN24_9FLAO</name>
<dbReference type="RefSeq" id="WP_248436522.1">
    <property type="nucleotide sequence ID" value="NZ_CP096205.1"/>
</dbReference>
<proteinExistence type="predicted"/>
<gene>
    <name evidence="1" type="ORF">M0M57_07270</name>
</gene>
<reference evidence="1" key="1">
    <citation type="submission" date="2022-04" db="EMBL/GenBank/DDBJ databases">
        <title>Consumption of N2O by Flavobacterium azooxidireducens sp. nov. isolated from Decomposing Leaf Litter of Phragmites australis (Cav.).</title>
        <authorList>
            <person name="Behrendt U."/>
            <person name="Spanner T."/>
            <person name="Augustin J."/>
            <person name="Horn M.A."/>
            <person name="Kolb S."/>
            <person name="Ulrich A."/>
        </authorList>
    </citation>
    <scope>NUCLEOTIDE SEQUENCE</scope>
    <source>
        <strain evidence="1">IGB 4-14</strain>
    </source>
</reference>
<dbReference type="PROSITE" id="PS51257">
    <property type="entry name" value="PROKAR_LIPOPROTEIN"/>
    <property type="match status" value="1"/>
</dbReference>
<dbReference type="InterPro" id="IPR020018">
    <property type="entry name" value="Motility-assoc_lipoprot_GldH"/>
</dbReference>
<dbReference type="Proteomes" id="UP000830583">
    <property type="component" value="Chromosome"/>
</dbReference>
<sequence>MKLVKPLFFIAFFLLLSCDKSSVYQKIDNDFKDNRWFKTTIKTHTIDIQKESTYTLFFDFRHVHDFQFPEIPIQFRIENPDGTVSVEKINLSIKDENGKDRGECMGDVCDLRQVVFSDKMLTKGKHSISISNQFDGEYLPNVIGIGLRLEEIEKQ</sequence>
<keyword evidence="1" id="KW-0449">Lipoprotein</keyword>
<accession>A0ABY4KN24</accession>
<evidence type="ECO:0000313" key="2">
    <source>
        <dbReference type="Proteomes" id="UP000830583"/>
    </source>
</evidence>
<organism evidence="1 2">
    <name type="scientific">Flavobacterium azooxidireducens</name>
    <dbReference type="NCBI Taxonomy" id="1871076"/>
    <lineage>
        <taxon>Bacteria</taxon>
        <taxon>Pseudomonadati</taxon>
        <taxon>Bacteroidota</taxon>
        <taxon>Flavobacteriia</taxon>
        <taxon>Flavobacteriales</taxon>
        <taxon>Flavobacteriaceae</taxon>
        <taxon>Flavobacterium</taxon>
    </lineage>
</organism>
<dbReference type="Pfam" id="PF14109">
    <property type="entry name" value="GldH_lipo"/>
    <property type="match status" value="1"/>
</dbReference>
<dbReference type="EMBL" id="CP096205">
    <property type="protein sequence ID" value="UPQ80632.1"/>
    <property type="molecule type" value="Genomic_DNA"/>
</dbReference>
<protein>
    <submittedName>
        <fullName evidence="1">Gliding motility lipoprotein GldH</fullName>
    </submittedName>
</protein>
<keyword evidence="2" id="KW-1185">Reference proteome</keyword>
<evidence type="ECO:0000313" key="1">
    <source>
        <dbReference type="EMBL" id="UPQ80632.1"/>
    </source>
</evidence>